<evidence type="ECO:0000256" key="3">
    <source>
        <dbReference type="ARBA" id="ARBA00023319"/>
    </source>
</evidence>
<dbReference type="InterPro" id="IPR036116">
    <property type="entry name" value="FN3_sf"/>
</dbReference>
<dbReference type="Proteomes" id="UP001152795">
    <property type="component" value="Unassembled WGS sequence"/>
</dbReference>
<dbReference type="PROSITE" id="PS50853">
    <property type="entry name" value="FN3"/>
    <property type="match status" value="3"/>
</dbReference>
<organism evidence="4 5">
    <name type="scientific">Paramuricea clavata</name>
    <name type="common">Red gorgonian</name>
    <name type="synonym">Violescent sea-whip</name>
    <dbReference type="NCBI Taxonomy" id="317549"/>
    <lineage>
        <taxon>Eukaryota</taxon>
        <taxon>Metazoa</taxon>
        <taxon>Cnidaria</taxon>
        <taxon>Anthozoa</taxon>
        <taxon>Octocorallia</taxon>
        <taxon>Malacalcyonacea</taxon>
        <taxon>Plexauridae</taxon>
        <taxon>Paramuricea</taxon>
    </lineage>
</organism>
<evidence type="ECO:0000256" key="1">
    <source>
        <dbReference type="ARBA" id="ARBA00022737"/>
    </source>
</evidence>
<keyword evidence="3" id="KW-0393">Immunoglobulin domain</keyword>
<evidence type="ECO:0000313" key="5">
    <source>
        <dbReference type="Proteomes" id="UP001152795"/>
    </source>
</evidence>
<dbReference type="InterPro" id="IPR007110">
    <property type="entry name" value="Ig-like_dom"/>
</dbReference>
<accession>A0A7D9ETT0</accession>
<dbReference type="Gene3D" id="2.60.40.10">
    <property type="entry name" value="Immunoglobulins"/>
    <property type="match status" value="5"/>
</dbReference>
<dbReference type="PANTHER" id="PTHR13817">
    <property type="entry name" value="TITIN"/>
    <property type="match status" value="1"/>
</dbReference>
<feature type="non-terminal residue" evidence="4">
    <location>
        <position position="429"/>
    </location>
</feature>
<dbReference type="PANTHER" id="PTHR13817:SF166">
    <property type="entry name" value="NEURONAL IGCAM-RELATED"/>
    <property type="match status" value="1"/>
</dbReference>
<dbReference type="SMART" id="SM00408">
    <property type="entry name" value="IGc2"/>
    <property type="match status" value="1"/>
</dbReference>
<dbReference type="SUPFAM" id="SSF48726">
    <property type="entry name" value="Immunoglobulin"/>
    <property type="match status" value="2"/>
</dbReference>
<dbReference type="Pfam" id="PF07679">
    <property type="entry name" value="I-set"/>
    <property type="match status" value="1"/>
</dbReference>
<gene>
    <name evidence="4" type="ORF">PACLA_8A015680</name>
</gene>
<proteinExistence type="predicted"/>
<keyword evidence="5" id="KW-1185">Reference proteome</keyword>
<dbReference type="SMART" id="SM00060">
    <property type="entry name" value="FN3"/>
    <property type="match status" value="3"/>
</dbReference>
<sequence>MLTNSSRVTVIGGNLLIRNVRRNDTGMYSCTVENFLRSQTSSAYLTVQVSPTIHEVLGPSRVQWKQNILFSCKLDGVPTPRVIWFKDMSKIPYTSRIYARGSELHIISSGNDDTGNYTCEASNVVGSTKMTRQLIVEVPPNEPLNLKIREITSTSLQILWHPGFNGYSPITSYKLEIRRNSTPVWSTVSERIKSENYTVDYLKPYTVYHLRVLAENKIGWSRPSERVWNRTGEDSPSSPTGLQCQTINSSTIFLTWNKPSLPNGKLRKYNIQYSNQSNHADVSTASMTRYIRGLQPFTWYTFRIQAATGGNPVLLWGNYSSYVSCRSGQAAPIDAPRNLMVQSSGPHSIWARWQKIPIGSENGIVIGYYLQYKTPWDVNYTRIFIAGNDTLQYNITGLFPWTNYTVQIAAITVALGPWTLLRASETDES</sequence>
<dbReference type="SUPFAM" id="SSF49265">
    <property type="entry name" value="Fibronectin type III"/>
    <property type="match status" value="2"/>
</dbReference>
<evidence type="ECO:0000313" key="4">
    <source>
        <dbReference type="EMBL" id="CAB4015339.1"/>
    </source>
</evidence>
<dbReference type="Pfam" id="PF00041">
    <property type="entry name" value="fn3"/>
    <property type="match status" value="3"/>
</dbReference>
<dbReference type="OrthoDB" id="5988169at2759"/>
<protein>
    <submittedName>
        <fullName evidence="4">Down syndrome cell adhesion molecule-like isoform X1</fullName>
    </submittedName>
</protein>
<dbReference type="SMART" id="SM00409">
    <property type="entry name" value="IG"/>
    <property type="match status" value="2"/>
</dbReference>
<dbReference type="InterPro" id="IPR003598">
    <property type="entry name" value="Ig_sub2"/>
</dbReference>
<dbReference type="InterPro" id="IPR003599">
    <property type="entry name" value="Ig_sub"/>
</dbReference>
<dbReference type="PROSITE" id="PS50835">
    <property type="entry name" value="IG_LIKE"/>
    <property type="match status" value="2"/>
</dbReference>
<keyword evidence="1" id="KW-0677">Repeat</keyword>
<dbReference type="InterPro" id="IPR050964">
    <property type="entry name" value="Striated_Muscle_Regulatory"/>
</dbReference>
<dbReference type="InterPro" id="IPR036179">
    <property type="entry name" value="Ig-like_dom_sf"/>
</dbReference>
<dbReference type="InterPro" id="IPR003961">
    <property type="entry name" value="FN3_dom"/>
</dbReference>
<dbReference type="CDD" id="cd00063">
    <property type="entry name" value="FN3"/>
    <property type="match status" value="3"/>
</dbReference>
<dbReference type="EMBL" id="CACRXK020008676">
    <property type="protein sequence ID" value="CAB4015339.1"/>
    <property type="molecule type" value="Genomic_DNA"/>
</dbReference>
<dbReference type="FunFam" id="2.60.40.10:FF:000032">
    <property type="entry name" value="palladin isoform X1"/>
    <property type="match status" value="1"/>
</dbReference>
<dbReference type="InterPro" id="IPR013098">
    <property type="entry name" value="Ig_I-set"/>
</dbReference>
<keyword evidence="2" id="KW-1015">Disulfide bond</keyword>
<dbReference type="AlphaFoldDB" id="A0A7D9ETT0"/>
<dbReference type="InterPro" id="IPR013783">
    <property type="entry name" value="Ig-like_fold"/>
</dbReference>
<comment type="caution">
    <text evidence="4">The sequence shown here is derived from an EMBL/GenBank/DDBJ whole genome shotgun (WGS) entry which is preliminary data.</text>
</comment>
<reference evidence="4" key="1">
    <citation type="submission" date="2020-04" db="EMBL/GenBank/DDBJ databases">
        <authorList>
            <person name="Alioto T."/>
            <person name="Alioto T."/>
            <person name="Gomez Garrido J."/>
        </authorList>
    </citation>
    <scope>NUCLEOTIDE SEQUENCE</scope>
    <source>
        <strain evidence="4">A484AB</strain>
    </source>
</reference>
<evidence type="ECO:0000256" key="2">
    <source>
        <dbReference type="ARBA" id="ARBA00023157"/>
    </source>
</evidence>
<name>A0A7D9ETT0_PARCT</name>